<gene>
    <name evidence="1" type="ORF">THAOC_10084</name>
</gene>
<name>K0TDX1_THAOC</name>
<comment type="caution">
    <text evidence="1">The sequence shown here is derived from an EMBL/GenBank/DDBJ whole genome shotgun (WGS) entry which is preliminary data.</text>
</comment>
<dbReference type="AlphaFoldDB" id="K0TDX1"/>
<protein>
    <submittedName>
        <fullName evidence="1">Uncharacterized protein</fullName>
    </submittedName>
</protein>
<proteinExistence type="predicted"/>
<keyword evidence="2" id="KW-1185">Reference proteome</keyword>
<dbReference type="EMBL" id="AGNL01010938">
    <property type="protein sequence ID" value="EJK68712.1"/>
    <property type="molecule type" value="Genomic_DNA"/>
</dbReference>
<evidence type="ECO:0000313" key="2">
    <source>
        <dbReference type="Proteomes" id="UP000266841"/>
    </source>
</evidence>
<dbReference type="Proteomes" id="UP000266841">
    <property type="component" value="Unassembled WGS sequence"/>
</dbReference>
<reference evidence="1 2" key="1">
    <citation type="journal article" date="2012" name="Genome Biol.">
        <title>Genome and low-iron response of an oceanic diatom adapted to chronic iron limitation.</title>
        <authorList>
            <person name="Lommer M."/>
            <person name="Specht M."/>
            <person name="Roy A.S."/>
            <person name="Kraemer L."/>
            <person name="Andreson R."/>
            <person name="Gutowska M.A."/>
            <person name="Wolf J."/>
            <person name="Bergner S.V."/>
            <person name="Schilhabel M.B."/>
            <person name="Klostermeier U.C."/>
            <person name="Beiko R.G."/>
            <person name="Rosenstiel P."/>
            <person name="Hippler M."/>
            <person name="Laroche J."/>
        </authorList>
    </citation>
    <scope>NUCLEOTIDE SEQUENCE [LARGE SCALE GENOMIC DNA]</scope>
    <source>
        <strain evidence="1 2">CCMP1005</strain>
    </source>
</reference>
<organism evidence="1 2">
    <name type="scientific">Thalassiosira oceanica</name>
    <name type="common">Marine diatom</name>
    <dbReference type="NCBI Taxonomy" id="159749"/>
    <lineage>
        <taxon>Eukaryota</taxon>
        <taxon>Sar</taxon>
        <taxon>Stramenopiles</taxon>
        <taxon>Ochrophyta</taxon>
        <taxon>Bacillariophyta</taxon>
        <taxon>Coscinodiscophyceae</taxon>
        <taxon>Thalassiosirophycidae</taxon>
        <taxon>Thalassiosirales</taxon>
        <taxon>Thalassiosiraceae</taxon>
        <taxon>Thalassiosira</taxon>
    </lineage>
</organism>
<evidence type="ECO:0000313" key="1">
    <source>
        <dbReference type="EMBL" id="EJK68712.1"/>
    </source>
</evidence>
<sequence>MRDSKVSPLKRFDDIILDEQSRYKSVLAASEQELERANFLQQSFLAQAEEQGKAAAKIKARLACQRESVKSNIGQAKAYRAVVASGYDAVDSCFKANIAKLKKRGAADHDTAWRRNCQNHVALMNKFKEKKYEDILNTASDDDSARRCLF</sequence>
<accession>K0TDX1</accession>